<proteinExistence type="predicted"/>
<dbReference type="Proteomes" id="UP000241048">
    <property type="component" value="Unassembled WGS sequence"/>
</dbReference>
<comment type="caution">
    <text evidence="1">The sequence shown here is derived from an EMBL/GenBank/DDBJ whole genome shotgun (WGS) entry which is preliminary data.</text>
</comment>
<protein>
    <submittedName>
        <fullName evidence="1">Uncharacterized protein</fullName>
    </submittedName>
</protein>
<dbReference type="AlphaFoldDB" id="A0A2T3FUF7"/>
<dbReference type="GeneID" id="79841501"/>
<accession>A0A2T3FUF7</accession>
<reference evidence="1 2" key="1">
    <citation type="submission" date="2018-03" db="EMBL/GenBank/DDBJ databases">
        <title>Lachnoclostridium SNUG30386 gen.nov., sp.nov., isolated from human faeces.</title>
        <authorList>
            <person name="Seo B."/>
            <person name="Jeon K."/>
            <person name="Ko G."/>
        </authorList>
    </citation>
    <scope>NUCLEOTIDE SEQUENCE [LARGE SCALE GENOMIC DNA]</scope>
    <source>
        <strain evidence="1 2">SNUG30386</strain>
    </source>
</reference>
<evidence type="ECO:0000313" key="1">
    <source>
        <dbReference type="EMBL" id="PST38890.1"/>
    </source>
</evidence>
<evidence type="ECO:0000313" key="2">
    <source>
        <dbReference type="Proteomes" id="UP000241048"/>
    </source>
</evidence>
<sequence length="70" mass="7522">MTGNVKVTMKKKMGICVWVGCMILIVAALCLCLMAVGRDSVYIDGTFVQHSGDSAEAFLRPEAQTEKAAL</sequence>
<keyword evidence="2" id="KW-1185">Reference proteome</keyword>
<organism evidence="1 2">
    <name type="scientific">Clostridium fessum</name>
    <dbReference type="NCBI Taxonomy" id="2126740"/>
    <lineage>
        <taxon>Bacteria</taxon>
        <taxon>Bacillati</taxon>
        <taxon>Bacillota</taxon>
        <taxon>Clostridia</taxon>
        <taxon>Eubacteriales</taxon>
        <taxon>Clostridiaceae</taxon>
        <taxon>Clostridium</taxon>
    </lineage>
</organism>
<dbReference type="RefSeq" id="WP_107000057.1">
    <property type="nucleotide sequence ID" value="NZ_JAQDZI010000001.1"/>
</dbReference>
<dbReference type="EMBL" id="PYLO01000001">
    <property type="protein sequence ID" value="PST38890.1"/>
    <property type="molecule type" value="Genomic_DNA"/>
</dbReference>
<name>A0A2T3FUF7_9CLOT</name>
<gene>
    <name evidence="1" type="ORF">C7U56_02875</name>
</gene>